<comment type="caution">
    <text evidence="1">The sequence shown here is derived from an EMBL/GenBank/DDBJ whole genome shotgun (WGS) entry which is preliminary data.</text>
</comment>
<gene>
    <name evidence="1" type="ORF">ALEPTO_LOCUS9425</name>
</gene>
<accession>A0A9N9DEP6</accession>
<dbReference type="AlphaFoldDB" id="A0A9N9DEP6"/>
<organism evidence="1 2">
    <name type="scientific">Ambispora leptoticha</name>
    <dbReference type="NCBI Taxonomy" id="144679"/>
    <lineage>
        <taxon>Eukaryota</taxon>
        <taxon>Fungi</taxon>
        <taxon>Fungi incertae sedis</taxon>
        <taxon>Mucoromycota</taxon>
        <taxon>Glomeromycotina</taxon>
        <taxon>Glomeromycetes</taxon>
        <taxon>Archaeosporales</taxon>
        <taxon>Ambisporaceae</taxon>
        <taxon>Ambispora</taxon>
    </lineage>
</organism>
<evidence type="ECO:0000313" key="1">
    <source>
        <dbReference type="EMBL" id="CAG8632810.1"/>
    </source>
</evidence>
<feature type="non-terminal residue" evidence="1">
    <location>
        <position position="1"/>
    </location>
</feature>
<proteinExistence type="predicted"/>
<dbReference type="Proteomes" id="UP000789508">
    <property type="component" value="Unassembled WGS sequence"/>
</dbReference>
<evidence type="ECO:0000313" key="2">
    <source>
        <dbReference type="Proteomes" id="UP000789508"/>
    </source>
</evidence>
<keyword evidence="2" id="KW-1185">Reference proteome</keyword>
<sequence>TVGDGGFSTVYSAEWTYSHDHGVKTKMVSLKIFDAYKDCKILLKEAPFTILLSFGEYAAPEVVWRKVKPLVKLAKPGETSEKVKTQQKTNPLRL</sequence>
<dbReference type="OrthoDB" id="10387497at2759"/>
<name>A0A9N9DEP6_9GLOM</name>
<protein>
    <submittedName>
        <fullName evidence="1">5218_t:CDS:1</fullName>
    </submittedName>
</protein>
<dbReference type="EMBL" id="CAJVPS010007205">
    <property type="protein sequence ID" value="CAG8632810.1"/>
    <property type="molecule type" value="Genomic_DNA"/>
</dbReference>
<reference evidence="1" key="1">
    <citation type="submission" date="2021-06" db="EMBL/GenBank/DDBJ databases">
        <authorList>
            <person name="Kallberg Y."/>
            <person name="Tangrot J."/>
            <person name="Rosling A."/>
        </authorList>
    </citation>
    <scope>NUCLEOTIDE SEQUENCE</scope>
    <source>
        <strain evidence="1">FL130A</strain>
    </source>
</reference>